<name>A0AAD6YHG7_9AGAR</name>
<comment type="caution">
    <text evidence="1">The sequence shown here is derived from an EMBL/GenBank/DDBJ whole genome shotgun (WGS) entry which is preliminary data.</text>
</comment>
<gene>
    <name evidence="1" type="ORF">GGX14DRAFT_390527</name>
</gene>
<accession>A0AAD6YHG7</accession>
<keyword evidence="2" id="KW-1185">Reference proteome</keyword>
<organism evidence="1 2">
    <name type="scientific">Mycena pura</name>
    <dbReference type="NCBI Taxonomy" id="153505"/>
    <lineage>
        <taxon>Eukaryota</taxon>
        <taxon>Fungi</taxon>
        <taxon>Dikarya</taxon>
        <taxon>Basidiomycota</taxon>
        <taxon>Agaricomycotina</taxon>
        <taxon>Agaricomycetes</taxon>
        <taxon>Agaricomycetidae</taxon>
        <taxon>Agaricales</taxon>
        <taxon>Marasmiineae</taxon>
        <taxon>Mycenaceae</taxon>
        <taxon>Mycena</taxon>
    </lineage>
</organism>
<sequence>MQTAIQLFYTSQFPPASCSLLESILSAAFAGIRFETNHDPALHGLSPSKLFKHRSYSFSQQQYALIADSRTLSELHAHVSPTVLVVSARSITPMDQWRVYDGPGDLSPLTPLVRLALLRAMVEERFALDQHTEEWFWNPDDQRWDYNAKLWQIKALRADPAGANYACVAYSVKDKDKQRHVDKFETCGSRFCKTQLLRDGFWPLGCALSTSERASSESIVTPPSGPCLVMPRRIEPLVPALAHIIEFTITEILGLAVKARGNASSRHGNVTCDPLSPFVACDKA</sequence>
<protein>
    <submittedName>
        <fullName evidence="1">Uncharacterized protein</fullName>
    </submittedName>
</protein>
<dbReference type="EMBL" id="JARJCW010000013">
    <property type="protein sequence ID" value="KAJ7217752.1"/>
    <property type="molecule type" value="Genomic_DNA"/>
</dbReference>
<proteinExistence type="predicted"/>
<dbReference type="Proteomes" id="UP001219525">
    <property type="component" value="Unassembled WGS sequence"/>
</dbReference>
<evidence type="ECO:0000313" key="2">
    <source>
        <dbReference type="Proteomes" id="UP001219525"/>
    </source>
</evidence>
<reference evidence="1" key="1">
    <citation type="submission" date="2023-03" db="EMBL/GenBank/DDBJ databases">
        <title>Massive genome expansion in bonnet fungi (Mycena s.s.) driven by repeated elements and novel gene families across ecological guilds.</title>
        <authorList>
            <consortium name="Lawrence Berkeley National Laboratory"/>
            <person name="Harder C.B."/>
            <person name="Miyauchi S."/>
            <person name="Viragh M."/>
            <person name="Kuo A."/>
            <person name="Thoen E."/>
            <person name="Andreopoulos B."/>
            <person name="Lu D."/>
            <person name="Skrede I."/>
            <person name="Drula E."/>
            <person name="Henrissat B."/>
            <person name="Morin E."/>
            <person name="Kohler A."/>
            <person name="Barry K."/>
            <person name="LaButti K."/>
            <person name="Morin E."/>
            <person name="Salamov A."/>
            <person name="Lipzen A."/>
            <person name="Mereny Z."/>
            <person name="Hegedus B."/>
            <person name="Baldrian P."/>
            <person name="Stursova M."/>
            <person name="Weitz H."/>
            <person name="Taylor A."/>
            <person name="Grigoriev I.V."/>
            <person name="Nagy L.G."/>
            <person name="Martin F."/>
            <person name="Kauserud H."/>
        </authorList>
    </citation>
    <scope>NUCLEOTIDE SEQUENCE</scope>
    <source>
        <strain evidence="1">9144</strain>
    </source>
</reference>
<dbReference type="AlphaFoldDB" id="A0AAD6YHG7"/>
<evidence type="ECO:0000313" key="1">
    <source>
        <dbReference type="EMBL" id="KAJ7217752.1"/>
    </source>
</evidence>